<keyword evidence="6" id="KW-0418">Kinase</keyword>
<dbReference type="STRING" id="1045773.SAMN05216555_10292"/>
<keyword evidence="3" id="KW-0547">Nucleotide-binding</keyword>
<organism evidence="6 7">
    <name type="scientific">Arthrobacter cupressi</name>
    <dbReference type="NCBI Taxonomy" id="1045773"/>
    <lineage>
        <taxon>Bacteria</taxon>
        <taxon>Bacillati</taxon>
        <taxon>Actinomycetota</taxon>
        <taxon>Actinomycetes</taxon>
        <taxon>Micrococcales</taxon>
        <taxon>Micrococcaceae</taxon>
        <taxon>Arthrobacter</taxon>
    </lineage>
</organism>
<evidence type="ECO:0000313" key="6">
    <source>
        <dbReference type="EMBL" id="SDI36968.1"/>
    </source>
</evidence>
<dbReference type="OrthoDB" id="3363468at2"/>
<dbReference type="InterPro" id="IPR039430">
    <property type="entry name" value="Thymidylate_kin-like_dom"/>
</dbReference>
<keyword evidence="7" id="KW-1185">Reference proteome</keyword>
<dbReference type="RefSeq" id="WP_074586768.1">
    <property type="nucleotide sequence ID" value="NZ_FNEI01000002.1"/>
</dbReference>
<evidence type="ECO:0000256" key="3">
    <source>
        <dbReference type="ARBA" id="ARBA00022741"/>
    </source>
</evidence>
<dbReference type="PANTHER" id="PTHR10344">
    <property type="entry name" value="THYMIDYLATE KINASE"/>
    <property type="match status" value="1"/>
</dbReference>
<dbReference type="GO" id="GO:0005524">
    <property type="term" value="F:ATP binding"/>
    <property type="evidence" value="ECO:0007669"/>
    <property type="project" value="UniProtKB-KW"/>
</dbReference>
<gene>
    <name evidence="6" type="ORF">SAMN05216555_10292</name>
</gene>
<dbReference type="AlphaFoldDB" id="A0A1G8K0L3"/>
<comment type="similarity">
    <text evidence="1">Belongs to the thymidylate kinase family.</text>
</comment>
<dbReference type="GO" id="GO:0006227">
    <property type="term" value="P:dUDP biosynthetic process"/>
    <property type="evidence" value="ECO:0007669"/>
    <property type="project" value="TreeGrafter"/>
</dbReference>
<dbReference type="PANTHER" id="PTHR10344:SF4">
    <property type="entry name" value="UMP-CMP KINASE 2, MITOCHONDRIAL"/>
    <property type="match status" value="1"/>
</dbReference>
<dbReference type="SUPFAM" id="SSF52540">
    <property type="entry name" value="P-loop containing nucleoside triphosphate hydrolases"/>
    <property type="match status" value="1"/>
</dbReference>
<evidence type="ECO:0000256" key="4">
    <source>
        <dbReference type="ARBA" id="ARBA00022840"/>
    </source>
</evidence>
<dbReference type="InterPro" id="IPR027417">
    <property type="entry name" value="P-loop_NTPase"/>
</dbReference>
<protein>
    <recommendedName>
        <fullName evidence="2">Thymidylate kinase</fullName>
    </recommendedName>
</protein>
<evidence type="ECO:0000259" key="5">
    <source>
        <dbReference type="Pfam" id="PF02223"/>
    </source>
</evidence>
<keyword evidence="6" id="KW-0808">Transferase</keyword>
<dbReference type="GO" id="GO:0005737">
    <property type="term" value="C:cytoplasm"/>
    <property type="evidence" value="ECO:0007669"/>
    <property type="project" value="TreeGrafter"/>
</dbReference>
<keyword evidence="4" id="KW-0067">ATP-binding</keyword>
<dbReference type="Pfam" id="PF02223">
    <property type="entry name" value="Thymidylate_kin"/>
    <property type="match status" value="1"/>
</dbReference>
<evidence type="ECO:0000313" key="7">
    <source>
        <dbReference type="Proteomes" id="UP000182130"/>
    </source>
</evidence>
<reference evidence="7" key="1">
    <citation type="submission" date="2016-10" db="EMBL/GenBank/DDBJ databases">
        <authorList>
            <person name="Varghese N."/>
            <person name="Submissions S."/>
        </authorList>
    </citation>
    <scope>NUCLEOTIDE SEQUENCE [LARGE SCALE GENOMIC DNA]</scope>
    <source>
        <strain evidence="7">CGMCC 1.10783</strain>
    </source>
</reference>
<evidence type="ECO:0000256" key="1">
    <source>
        <dbReference type="ARBA" id="ARBA00009776"/>
    </source>
</evidence>
<evidence type="ECO:0000256" key="2">
    <source>
        <dbReference type="ARBA" id="ARBA00017144"/>
    </source>
</evidence>
<sequence>MLIVLTGIDGAGKSTAARALRESAEEEGTDVLVLSNHAGRRRMSLLSARFGVQLPPRLADTVETSIRVTNVLISHARARRFQGLVVMDRHLHCQLALREANGLPRGWLLPRLLEALPAPDVVAHFDVDPELAHQRIQARGTDEESLEDLSAFRAAYRSLPEYPGFAEIDAGAPPAEVLARVKRAAAVDQKAAA</sequence>
<accession>A0A1G8K0L3</accession>
<dbReference type="Gene3D" id="3.40.50.300">
    <property type="entry name" value="P-loop containing nucleotide triphosphate hydrolases"/>
    <property type="match status" value="1"/>
</dbReference>
<proteinExistence type="inferred from homology"/>
<dbReference type="GO" id="GO:0006235">
    <property type="term" value="P:dTTP biosynthetic process"/>
    <property type="evidence" value="ECO:0007669"/>
    <property type="project" value="TreeGrafter"/>
</dbReference>
<dbReference type="EMBL" id="FNEI01000002">
    <property type="protein sequence ID" value="SDI36968.1"/>
    <property type="molecule type" value="Genomic_DNA"/>
</dbReference>
<dbReference type="GO" id="GO:0004798">
    <property type="term" value="F:dTMP kinase activity"/>
    <property type="evidence" value="ECO:0007669"/>
    <property type="project" value="TreeGrafter"/>
</dbReference>
<dbReference type="GO" id="GO:0006233">
    <property type="term" value="P:dTDP biosynthetic process"/>
    <property type="evidence" value="ECO:0007669"/>
    <property type="project" value="TreeGrafter"/>
</dbReference>
<feature type="domain" description="Thymidylate kinase-like" evidence="5">
    <location>
        <begin position="7"/>
        <end position="178"/>
    </location>
</feature>
<name>A0A1G8K0L3_9MICC</name>
<dbReference type="Proteomes" id="UP000182130">
    <property type="component" value="Unassembled WGS sequence"/>
</dbReference>